<dbReference type="EMBL" id="JAYMYQ010000004">
    <property type="protein sequence ID" value="KAK7339286.1"/>
    <property type="molecule type" value="Genomic_DNA"/>
</dbReference>
<keyword evidence="2" id="KW-1185">Reference proteome</keyword>
<organism evidence="1 2">
    <name type="scientific">Canavalia gladiata</name>
    <name type="common">Sword bean</name>
    <name type="synonym">Dolichos gladiatus</name>
    <dbReference type="NCBI Taxonomy" id="3824"/>
    <lineage>
        <taxon>Eukaryota</taxon>
        <taxon>Viridiplantae</taxon>
        <taxon>Streptophyta</taxon>
        <taxon>Embryophyta</taxon>
        <taxon>Tracheophyta</taxon>
        <taxon>Spermatophyta</taxon>
        <taxon>Magnoliopsida</taxon>
        <taxon>eudicotyledons</taxon>
        <taxon>Gunneridae</taxon>
        <taxon>Pentapetalae</taxon>
        <taxon>rosids</taxon>
        <taxon>fabids</taxon>
        <taxon>Fabales</taxon>
        <taxon>Fabaceae</taxon>
        <taxon>Papilionoideae</taxon>
        <taxon>50 kb inversion clade</taxon>
        <taxon>NPAAA clade</taxon>
        <taxon>indigoferoid/millettioid clade</taxon>
        <taxon>Phaseoleae</taxon>
        <taxon>Canavalia</taxon>
    </lineage>
</organism>
<comment type="caution">
    <text evidence="1">The sequence shown here is derived from an EMBL/GenBank/DDBJ whole genome shotgun (WGS) entry which is preliminary data.</text>
</comment>
<evidence type="ECO:0000313" key="1">
    <source>
        <dbReference type="EMBL" id="KAK7339286.1"/>
    </source>
</evidence>
<dbReference type="Proteomes" id="UP001367508">
    <property type="component" value="Unassembled WGS sequence"/>
</dbReference>
<accession>A0AAN9LNR1</accession>
<gene>
    <name evidence="1" type="ORF">VNO77_19943</name>
</gene>
<proteinExistence type="predicted"/>
<reference evidence="1 2" key="1">
    <citation type="submission" date="2024-01" db="EMBL/GenBank/DDBJ databases">
        <title>The genomes of 5 underutilized Papilionoideae crops provide insights into root nodulation and disease resistanc.</title>
        <authorList>
            <person name="Jiang F."/>
        </authorList>
    </citation>
    <scope>NUCLEOTIDE SEQUENCE [LARGE SCALE GENOMIC DNA]</scope>
    <source>
        <strain evidence="1">LVBAO_FW01</strain>
        <tissue evidence="1">Leaves</tissue>
    </source>
</reference>
<evidence type="ECO:0000313" key="2">
    <source>
        <dbReference type="Proteomes" id="UP001367508"/>
    </source>
</evidence>
<dbReference type="AlphaFoldDB" id="A0AAN9LNR1"/>
<protein>
    <submittedName>
        <fullName evidence="1">Uncharacterized protein</fullName>
    </submittedName>
</protein>
<sequence>MSGIWRNSGGILSQNSIMSIPVLDQSSRTHHSSCSDLCNLTALEPLTRVHVDLDVNILGVWYLNLTSSDPQSSTSL</sequence>
<name>A0AAN9LNR1_CANGL</name>